<dbReference type="InterPro" id="IPR000032">
    <property type="entry name" value="HPr-like"/>
</dbReference>
<sequence length="88" mass="9621">MLRQNAILKNKTGLHARPAALFVQASKSFDSKITVYCNGRKADAKSILSVLTLGANLGGEITLEIEGEDEEKALKTLLQMIENKFGEE</sequence>
<keyword evidence="8" id="KW-1185">Reference proteome</keyword>
<reference evidence="7 8" key="1">
    <citation type="journal article" date="2020" name="Front. Microbiol.">
        <title>Single-cell genomics of novel Actinobacteria with the Wood-Ljungdahl pathway discovered in a serpentinizing system.</title>
        <authorList>
            <person name="Merino N."/>
            <person name="Kawai M."/>
            <person name="Boyd E.S."/>
            <person name="Colman D.R."/>
            <person name="McGlynn S.E."/>
            <person name="Nealson K.H."/>
            <person name="Kurokawa K."/>
            <person name="Hongoh Y."/>
        </authorList>
    </citation>
    <scope>NUCLEOTIDE SEQUENCE [LARGE SCALE GENOMIC DNA]</scope>
    <source>
        <strain evidence="7 8">S33</strain>
    </source>
</reference>
<dbReference type="RefSeq" id="WP_176232958.1">
    <property type="nucleotide sequence ID" value="NZ_BLRY01000004.1"/>
</dbReference>
<dbReference type="InterPro" id="IPR002114">
    <property type="entry name" value="PTS_HPr_Ser_P_site"/>
</dbReference>
<dbReference type="SUPFAM" id="SSF55594">
    <property type="entry name" value="HPr-like"/>
    <property type="match status" value="1"/>
</dbReference>
<evidence type="ECO:0000256" key="5">
    <source>
        <dbReference type="ARBA" id="ARBA00022683"/>
    </source>
</evidence>
<proteinExistence type="predicted"/>
<dbReference type="PANTHER" id="PTHR33705">
    <property type="entry name" value="PHOSPHOCARRIER PROTEIN HPR"/>
    <property type="match status" value="1"/>
</dbReference>
<gene>
    <name evidence="7" type="ORF">HKBW3S33_00155</name>
</gene>
<comment type="subcellular location">
    <subcellularLocation>
        <location evidence="2">Cytoplasm</location>
    </subcellularLocation>
</comment>
<dbReference type="InterPro" id="IPR035895">
    <property type="entry name" value="HPr-like_sf"/>
</dbReference>
<protein>
    <recommendedName>
        <fullName evidence="3">Phosphocarrier protein HPr</fullName>
    </recommendedName>
</protein>
<dbReference type="Gene3D" id="3.30.1340.10">
    <property type="entry name" value="HPr-like"/>
    <property type="match status" value="1"/>
</dbReference>
<evidence type="ECO:0000256" key="3">
    <source>
        <dbReference type="ARBA" id="ARBA00020422"/>
    </source>
</evidence>
<keyword evidence="4" id="KW-0963">Cytoplasm</keyword>
<evidence type="ECO:0000313" key="8">
    <source>
        <dbReference type="Proteomes" id="UP000591948"/>
    </source>
</evidence>
<comment type="function">
    <text evidence="1">General (non sugar-specific) component of the phosphoenolpyruvate-dependent sugar phosphotransferase system (sugar PTS). This major carbohydrate active-transport system catalyzes the phosphorylation of incoming sugar substrates concomitantly with their translocation across the cell membrane. The phosphoryl group from phosphoenolpyruvate (PEP) is transferred to the phosphoryl carrier protein HPr by enzyme I. Phospho-HPr then transfers it to the PTS EIIA domain.</text>
</comment>
<name>A0A6V8QAN2_9ACTN</name>
<evidence type="ECO:0000256" key="4">
    <source>
        <dbReference type="ARBA" id="ARBA00022490"/>
    </source>
</evidence>
<dbReference type="PANTHER" id="PTHR33705:SF2">
    <property type="entry name" value="PHOSPHOCARRIER PROTEIN NPR"/>
    <property type="match status" value="1"/>
</dbReference>
<evidence type="ECO:0000256" key="2">
    <source>
        <dbReference type="ARBA" id="ARBA00004496"/>
    </source>
</evidence>
<keyword evidence="5" id="KW-0598">Phosphotransferase system</keyword>
<comment type="caution">
    <text evidence="7">The sequence shown here is derived from an EMBL/GenBank/DDBJ whole genome shotgun (WGS) entry which is preliminary data.</text>
</comment>
<dbReference type="PROSITE" id="PS00369">
    <property type="entry name" value="PTS_HPR_HIS"/>
    <property type="match status" value="1"/>
</dbReference>
<evidence type="ECO:0000259" key="6">
    <source>
        <dbReference type="PROSITE" id="PS51350"/>
    </source>
</evidence>
<dbReference type="PRINTS" id="PR00107">
    <property type="entry name" value="PHOSPHOCPHPR"/>
</dbReference>
<dbReference type="NCBIfam" id="TIGR01003">
    <property type="entry name" value="PTS_HPr_family"/>
    <property type="match status" value="1"/>
</dbReference>
<dbReference type="GO" id="GO:0005737">
    <property type="term" value="C:cytoplasm"/>
    <property type="evidence" value="ECO:0007669"/>
    <property type="project" value="UniProtKB-SubCell"/>
</dbReference>
<dbReference type="InterPro" id="IPR050399">
    <property type="entry name" value="HPr"/>
</dbReference>
<dbReference type="PROSITE" id="PS00589">
    <property type="entry name" value="PTS_HPR_SER"/>
    <property type="match status" value="1"/>
</dbReference>
<evidence type="ECO:0000313" key="7">
    <source>
        <dbReference type="EMBL" id="GFP26740.1"/>
    </source>
</evidence>
<feature type="domain" description="HPr" evidence="6">
    <location>
        <begin position="1"/>
        <end position="88"/>
    </location>
</feature>
<dbReference type="CDD" id="cd00367">
    <property type="entry name" value="PTS-HPr_like"/>
    <property type="match status" value="1"/>
</dbReference>
<evidence type="ECO:0000256" key="1">
    <source>
        <dbReference type="ARBA" id="ARBA00003681"/>
    </source>
</evidence>
<dbReference type="AlphaFoldDB" id="A0A6V8QAN2"/>
<dbReference type="Proteomes" id="UP000591948">
    <property type="component" value="Unassembled WGS sequence"/>
</dbReference>
<dbReference type="Pfam" id="PF00381">
    <property type="entry name" value="PTS-HPr"/>
    <property type="match status" value="1"/>
</dbReference>
<accession>A0A6V8QAN2</accession>
<dbReference type="InterPro" id="IPR001020">
    <property type="entry name" value="PTS_HPr_His_P_site"/>
</dbReference>
<dbReference type="PROSITE" id="PS51350">
    <property type="entry name" value="PTS_HPR_DOM"/>
    <property type="match status" value="1"/>
</dbReference>
<dbReference type="GO" id="GO:0009401">
    <property type="term" value="P:phosphoenolpyruvate-dependent sugar phosphotransferase system"/>
    <property type="evidence" value="ECO:0007669"/>
    <property type="project" value="UniProtKB-KW"/>
</dbReference>
<dbReference type="EMBL" id="BLRY01000004">
    <property type="protein sequence ID" value="GFP26740.1"/>
    <property type="molecule type" value="Genomic_DNA"/>
</dbReference>
<organism evidence="7 8">
    <name type="scientific">Candidatus Hakubella thermalkaliphila</name>
    <dbReference type="NCBI Taxonomy" id="2754717"/>
    <lineage>
        <taxon>Bacteria</taxon>
        <taxon>Bacillati</taxon>
        <taxon>Actinomycetota</taxon>
        <taxon>Actinomycetota incertae sedis</taxon>
        <taxon>Candidatus Hakubellales</taxon>
        <taxon>Candidatus Hakubellaceae</taxon>
        <taxon>Candidatus Hakubella</taxon>
    </lineage>
</organism>